<dbReference type="PANTHER" id="PTHR42912">
    <property type="entry name" value="METHYLTRANSFERASE"/>
    <property type="match status" value="1"/>
</dbReference>
<reference evidence="2 3" key="1">
    <citation type="journal article" date="2016" name="Nat. Commun.">
        <title>Thousands of microbial genomes shed light on interconnected biogeochemical processes in an aquifer system.</title>
        <authorList>
            <person name="Anantharaman K."/>
            <person name="Brown C.T."/>
            <person name="Hug L.A."/>
            <person name="Sharon I."/>
            <person name="Castelle C.J."/>
            <person name="Probst A.J."/>
            <person name="Thomas B.C."/>
            <person name="Singh A."/>
            <person name="Wilkins M.J."/>
            <person name="Karaoz U."/>
            <person name="Brodie E.L."/>
            <person name="Williams K.H."/>
            <person name="Hubbard S.S."/>
            <person name="Banfield J.F."/>
        </authorList>
    </citation>
    <scope>NUCLEOTIDE SEQUENCE [LARGE SCALE GENOMIC DNA]</scope>
</reference>
<dbReference type="GO" id="GO:0008757">
    <property type="term" value="F:S-adenosylmethionine-dependent methyltransferase activity"/>
    <property type="evidence" value="ECO:0007669"/>
    <property type="project" value="InterPro"/>
</dbReference>
<dbReference type="Proteomes" id="UP000177907">
    <property type="component" value="Unassembled WGS sequence"/>
</dbReference>
<organism evidence="2 3">
    <name type="scientific">Candidatus Magasanikbacteria bacterium RIFOXYC2_FULL_42_28</name>
    <dbReference type="NCBI Taxonomy" id="1798704"/>
    <lineage>
        <taxon>Bacteria</taxon>
        <taxon>Candidatus Magasanikiibacteriota</taxon>
    </lineage>
</organism>
<evidence type="ECO:0000259" key="1">
    <source>
        <dbReference type="Pfam" id="PF08241"/>
    </source>
</evidence>
<protein>
    <recommendedName>
        <fullName evidence="1">Methyltransferase type 11 domain-containing protein</fullName>
    </recommendedName>
</protein>
<name>A0A1F6NXV4_9BACT</name>
<sequence length="185" mass="20017">MTEAQSAGKALIDSRKILQRVGLARGMRLVDFGCGRTGHFIFPAAKMVEDVGLVYAVDILKEVLDNVRSRVRSGGYDNIQLVWSDIEVPGKTPIPAESLDVCFLVNVLYMLKNKNGALREAARLLKSGGRLVIVDWTRNLGALGPEKGGLVSFDSALDLALGAGFTAVDNFAAGSYHYCVVFKKL</sequence>
<feature type="domain" description="Methyltransferase type 11" evidence="1">
    <location>
        <begin position="30"/>
        <end position="133"/>
    </location>
</feature>
<comment type="caution">
    <text evidence="2">The sequence shown here is derived from an EMBL/GenBank/DDBJ whole genome shotgun (WGS) entry which is preliminary data.</text>
</comment>
<gene>
    <name evidence="2" type="ORF">A3J93_01575</name>
</gene>
<dbReference type="InterPro" id="IPR029063">
    <property type="entry name" value="SAM-dependent_MTases_sf"/>
</dbReference>
<dbReference type="SUPFAM" id="SSF53335">
    <property type="entry name" value="S-adenosyl-L-methionine-dependent methyltransferases"/>
    <property type="match status" value="1"/>
</dbReference>
<dbReference type="Gene3D" id="3.40.50.150">
    <property type="entry name" value="Vaccinia Virus protein VP39"/>
    <property type="match status" value="1"/>
</dbReference>
<dbReference type="InterPro" id="IPR050508">
    <property type="entry name" value="Methyltransf_Superfamily"/>
</dbReference>
<accession>A0A1F6NXV4</accession>
<dbReference type="EMBL" id="MFQZ01000001">
    <property type="protein sequence ID" value="OGH88762.1"/>
    <property type="molecule type" value="Genomic_DNA"/>
</dbReference>
<proteinExistence type="predicted"/>
<dbReference type="AlphaFoldDB" id="A0A1F6NXV4"/>
<dbReference type="STRING" id="1798704.A3J93_01575"/>
<evidence type="ECO:0000313" key="2">
    <source>
        <dbReference type="EMBL" id="OGH88762.1"/>
    </source>
</evidence>
<evidence type="ECO:0000313" key="3">
    <source>
        <dbReference type="Proteomes" id="UP000177907"/>
    </source>
</evidence>
<dbReference type="InterPro" id="IPR013216">
    <property type="entry name" value="Methyltransf_11"/>
</dbReference>
<dbReference type="CDD" id="cd02440">
    <property type="entry name" value="AdoMet_MTases"/>
    <property type="match status" value="1"/>
</dbReference>
<dbReference type="Pfam" id="PF08241">
    <property type="entry name" value="Methyltransf_11"/>
    <property type="match status" value="1"/>
</dbReference>